<gene>
    <name evidence="1" type="ORF">XA68_16599</name>
</gene>
<dbReference type="Proteomes" id="UP000037136">
    <property type="component" value="Unassembled WGS sequence"/>
</dbReference>
<dbReference type="OrthoDB" id="410701at2759"/>
<evidence type="ECO:0000313" key="1">
    <source>
        <dbReference type="EMBL" id="PFH56380.1"/>
    </source>
</evidence>
<evidence type="ECO:0000313" key="2">
    <source>
        <dbReference type="Proteomes" id="UP000037136"/>
    </source>
</evidence>
<dbReference type="STRING" id="268505.A0A2A9P690"/>
<sequence length="881" mass="100313">MLKHAIRELQRGWSLSGSAALALAKRRRLTARAWSRHVTDVTWRGPSSPWDEFDEPGRDASATRLLRAVLGGVEGESSRKRISEARDHELQTVVMQMLLRNNVAEYGYLRRLLPDDEEWKGIVEVVASHGHERESLHDYHHILSGPTDEERCARLIKCNRPVPEFMFRFLLRNSSEIHSIETLDALIESCPIQFWSREPWGARGIDSPEKALVHNHSRFGAVVLPLAIHTYRLEPRLIIKMARIAARYIEDITVFAGTSRRVFNIQCRVFNKALSLFQPRAHHLPIHRRYPNAYFWEAQRIILNVCEGKQEPPLVDQTGFRAIRSVLAGQAHDLTDVHNVARHLKTWPPYLQPADGIDEMAYPEASLSRAVNAGILMQEAGFAMTDEDDALDVLQGRSTDGTPTIRQRSSNHSGLGVWTASIKATRNATEAWARFRNPPDAAMEPGLPQYTVMFHKLTLPDAEMDGTVLAGHKALNFPTNHDVNLTEFEKARLRPPSMAELYRQMLLSGIRPQDTCLRILVANAESLETAHQYLRDSTVHRRVVACLTAEYPDLEEVRKIPMELFAAYMQACTQVPATVCYRPLKRAMRLAEVELDPAARRWTPHIWGIVLKGLSKPDVASEDTLQQHMYKAQYVMDRIHESNGMSVSAFVQFCKCVRKLISREIPQLLRDLEVGTLGWAMRGKGWKGQWIANLLPAICPAVRRMKEEFRGLMEREKVSQALLGDQPVTALDRMLCRTDAMSSQHLHEYVLSLAHAGELQEMVAALRWMMREWSQPDVMEQMAALDDPPPEGNLFETLCAYRYLAEPLVGVEETEALRRDAEAMEWAWPDEEAVEAWERMQWQRSTTKQLRDLLHASWPQTQDEADGGWEAGGRACDVGEM</sequence>
<accession>A0A2A9P690</accession>
<reference evidence="1 2" key="2">
    <citation type="journal article" date="2017" name="Sci. Rep.">
        <title>Ant-infecting Ophiocordyceps genomes reveal a high diversity of potential behavioral manipulation genes and a possible major role for enterotoxins.</title>
        <authorList>
            <person name="de Bekker C."/>
            <person name="Ohm R.A."/>
            <person name="Evans H.C."/>
            <person name="Brachmann A."/>
            <person name="Hughes D.P."/>
        </authorList>
    </citation>
    <scope>NUCLEOTIDE SEQUENCE [LARGE SCALE GENOMIC DNA]</scope>
    <source>
        <strain evidence="1 2">SC16a</strain>
    </source>
</reference>
<dbReference type="EMBL" id="LAZP02000594">
    <property type="protein sequence ID" value="PFH56380.1"/>
    <property type="molecule type" value="Genomic_DNA"/>
</dbReference>
<reference evidence="1 2" key="1">
    <citation type="journal article" date="2015" name="BMC Genomics">
        <title>Gene expression during zombie ant biting behavior reflects the complexity underlying fungal parasitic behavioral manipulation.</title>
        <authorList>
            <person name="de Bekker C."/>
            <person name="Ohm R.A."/>
            <person name="Loreto R.G."/>
            <person name="Sebastian A."/>
            <person name="Albert I."/>
            <person name="Merrow M."/>
            <person name="Brachmann A."/>
            <person name="Hughes D.P."/>
        </authorList>
    </citation>
    <scope>NUCLEOTIDE SEQUENCE [LARGE SCALE GENOMIC DNA]</scope>
    <source>
        <strain evidence="1 2">SC16a</strain>
    </source>
</reference>
<proteinExistence type="predicted"/>
<keyword evidence="2" id="KW-1185">Reference proteome</keyword>
<comment type="caution">
    <text evidence="1">The sequence shown here is derived from an EMBL/GenBank/DDBJ whole genome shotgun (WGS) entry which is preliminary data.</text>
</comment>
<dbReference type="AlphaFoldDB" id="A0A2A9P690"/>
<protein>
    <submittedName>
        <fullName evidence="1">Uncharacterized protein</fullName>
    </submittedName>
</protein>
<organism evidence="1 2">
    <name type="scientific">Ophiocordyceps unilateralis</name>
    <name type="common">Zombie-ant fungus</name>
    <name type="synonym">Torrubia unilateralis</name>
    <dbReference type="NCBI Taxonomy" id="268505"/>
    <lineage>
        <taxon>Eukaryota</taxon>
        <taxon>Fungi</taxon>
        <taxon>Dikarya</taxon>
        <taxon>Ascomycota</taxon>
        <taxon>Pezizomycotina</taxon>
        <taxon>Sordariomycetes</taxon>
        <taxon>Hypocreomycetidae</taxon>
        <taxon>Hypocreales</taxon>
        <taxon>Ophiocordycipitaceae</taxon>
        <taxon>Ophiocordyceps</taxon>
    </lineage>
</organism>
<name>A0A2A9P690_OPHUN</name>